<sequence length="120" mass="13630">MDLRFQLSSEICLLKSSTGEEDALINYFPTTTTIPILNVLALQRFDIKENQLLQQAKDNPGYQSFTFSHPPHSIIFLPETRELKVTTGCFQCRDCTIDLVTCQHLGHQKPTKDGREGLEC</sequence>
<dbReference type="Proteomes" id="UP001054837">
    <property type="component" value="Unassembled WGS sequence"/>
</dbReference>
<keyword evidence="2" id="KW-1185">Reference proteome</keyword>
<name>A0AAV4VDQ4_9ARAC</name>
<evidence type="ECO:0000313" key="2">
    <source>
        <dbReference type="Proteomes" id="UP001054837"/>
    </source>
</evidence>
<evidence type="ECO:0000313" key="1">
    <source>
        <dbReference type="EMBL" id="GIY67605.1"/>
    </source>
</evidence>
<accession>A0AAV4VDQ4</accession>
<proteinExistence type="predicted"/>
<dbReference type="AlphaFoldDB" id="A0AAV4VDQ4"/>
<dbReference type="EMBL" id="BPLQ01012754">
    <property type="protein sequence ID" value="GIY67605.1"/>
    <property type="molecule type" value="Genomic_DNA"/>
</dbReference>
<gene>
    <name evidence="1" type="ORF">CDAR_174641</name>
</gene>
<comment type="caution">
    <text evidence="1">The sequence shown here is derived from an EMBL/GenBank/DDBJ whole genome shotgun (WGS) entry which is preliminary data.</text>
</comment>
<organism evidence="1 2">
    <name type="scientific">Caerostris darwini</name>
    <dbReference type="NCBI Taxonomy" id="1538125"/>
    <lineage>
        <taxon>Eukaryota</taxon>
        <taxon>Metazoa</taxon>
        <taxon>Ecdysozoa</taxon>
        <taxon>Arthropoda</taxon>
        <taxon>Chelicerata</taxon>
        <taxon>Arachnida</taxon>
        <taxon>Araneae</taxon>
        <taxon>Araneomorphae</taxon>
        <taxon>Entelegynae</taxon>
        <taxon>Araneoidea</taxon>
        <taxon>Araneidae</taxon>
        <taxon>Caerostris</taxon>
    </lineage>
</organism>
<protein>
    <submittedName>
        <fullName evidence="1">Uncharacterized protein</fullName>
    </submittedName>
</protein>
<reference evidence="1 2" key="1">
    <citation type="submission" date="2021-06" db="EMBL/GenBank/DDBJ databases">
        <title>Caerostris darwini draft genome.</title>
        <authorList>
            <person name="Kono N."/>
            <person name="Arakawa K."/>
        </authorList>
    </citation>
    <scope>NUCLEOTIDE SEQUENCE [LARGE SCALE GENOMIC DNA]</scope>
</reference>